<dbReference type="AlphaFoldDB" id="A0A1B2ET39"/>
<feature type="compositionally biased region" description="Basic and acidic residues" evidence="1">
    <location>
        <begin position="39"/>
        <end position="67"/>
    </location>
</feature>
<organism evidence="3">
    <name type="scientific">Microvirga ossetica</name>
    <dbReference type="NCBI Taxonomy" id="1882682"/>
    <lineage>
        <taxon>Bacteria</taxon>
        <taxon>Pseudomonadati</taxon>
        <taxon>Pseudomonadota</taxon>
        <taxon>Alphaproteobacteria</taxon>
        <taxon>Hyphomicrobiales</taxon>
        <taxon>Methylobacteriaceae</taxon>
        <taxon>Microvirga</taxon>
    </lineage>
</organism>
<accession>A0A1B2ET39</accession>
<evidence type="ECO:0000256" key="2">
    <source>
        <dbReference type="SAM" id="SignalP"/>
    </source>
</evidence>
<feature type="signal peptide" evidence="2">
    <location>
        <begin position="1"/>
        <end position="21"/>
    </location>
</feature>
<feature type="region of interest" description="Disordered" evidence="1">
    <location>
        <begin position="22"/>
        <end position="77"/>
    </location>
</feature>
<proteinExistence type="predicted"/>
<keyword evidence="2" id="KW-0732">Signal</keyword>
<sequence>MRIVTAVTVLALSLASHAAQAQGQAAKGSASGSVTAKPFSHEDGAAMAETQRKKSEALERTRDEKLRRTTKSICSGC</sequence>
<dbReference type="KEGG" id="moc:BB934_32775"/>
<feature type="compositionally biased region" description="Low complexity" evidence="1">
    <location>
        <begin position="22"/>
        <end position="33"/>
    </location>
</feature>
<evidence type="ECO:0000256" key="1">
    <source>
        <dbReference type="SAM" id="MobiDB-lite"/>
    </source>
</evidence>
<evidence type="ECO:0000313" key="3">
    <source>
        <dbReference type="EMBL" id="ANY82992.1"/>
    </source>
</evidence>
<dbReference type="EMBL" id="CP016617">
    <property type="protein sequence ID" value="ANY82992.1"/>
    <property type="molecule type" value="Genomic_DNA"/>
</dbReference>
<protein>
    <submittedName>
        <fullName evidence="3">Uncharacterized protein</fullName>
    </submittedName>
</protein>
<name>A0A1B2ET39_9HYPH</name>
<keyword evidence="3" id="KW-0614">Plasmid</keyword>
<feature type="chain" id="PRO_5008536185" evidence="2">
    <location>
        <begin position="22"/>
        <end position="77"/>
    </location>
</feature>
<gene>
    <name evidence="3" type="ORF">BB934_32775</name>
</gene>
<geneLocation type="plasmid" evidence="3">
    <name>unnamed1</name>
</geneLocation>
<reference evidence="3" key="1">
    <citation type="submission" date="2016-07" db="EMBL/GenBank/DDBJ databases">
        <title>Microvirga ossetica sp. nov. a new species of rhizobia isolated from root nodules of the legume species Vicia alpestris Steven originated from North Ossetia region in the Caucasus.</title>
        <authorList>
            <person name="Safronova V.I."/>
            <person name="Kuznetsova I.G."/>
            <person name="Sazanova A.L."/>
            <person name="Belimov A."/>
            <person name="Andronov E."/>
            <person name="Osledkin Y.S."/>
            <person name="Onishchuk O.P."/>
            <person name="Kurchak O.N."/>
            <person name="Shaposhnikov A.I."/>
            <person name="Willems A."/>
            <person name="Tikhonovich I.A."/>
        </authorList>
    </citation>
    <scope>NUCLEOTIDE SEQUENCE [LARGE SCALE GENOMIC DNA]</scope>
    <source>
        <strain evidence="3">V5/3M</strain>
        <plasmid evidence="3">unnamed1</plasmid>
    </source>
</reference>